<keyword evidence="1" id="KW-1133">Transmembrane helix</keyword>
<dbReference type="Proteomes" id="UP000309561">
    <property type="component" value="Unassembled WGS sequence"/>
</dbReference>
<reference evidence="2 3" key="1">
    <citation type="submission" date="2019-04" db="EMBL/GenBank/DDBJ databases">
        <title>Sulfurimonas crateris sp. nov. a facultative anaerobic sulfur-oxidizing chemolithautotrophic bacterium isolated from a terrestrial mud vulcano.</title>
        <authorList>
            <person name="Ratnikova N.M."/>
            <person name="Slobodkin A.I."/>
            <person name="Merkel A.Y."/>
            <person name="Novikov A."/>
            <person name="Bonch-Osmolovskaya E.A."/>
            <person name="Slobodkina G.B."/>
        </authorList>
    </citation>
    <scope>NUCLEOTIDE SEQUENCE [LARGE SCALE GENOMIC DNA]</scope>
    <source>
        <strain evidence="2 3">SN118</strain>
    </source>
</reference>
<dbReference type="AlphaFoldDB" id="A0A4U2Z4K7"/>
<keyword evidence="3" id="KW-1185">Reference proteome</keyword>
<keyword evidence="1" id="KW-0472">Membrane</keyword>
<keyword evidence="1" id="KW-0812">Transmembrane</keyword>
<gene>
    <name evidence="2" type="ORF">FCU45_09735</name>
</gene>
<dbReference type="RefSeq" id="WP_137014745.1">
    <property type="nucleotide sequence ID" value="NZ_SZPX01000007.1"/>
</dbReference>
<accession>A0A4U2Z4K7</accession>
<name>A0A4U2Z4K7_9BACT</name>
<dbReference type="EMBL" id="SZPX01000007">
    <property type="protein sequence ID" value="TKI68685.1"/>
    <property type="molecule type" value="Genomic_DNA"/>
</dbReference>
<evidence type="ECO:0000313" key="2">
    <source>
        <dbReference type="EMBL" id="TKI68685.1"/>
    </source>
</evidence>
<organism evidence="2 3">
    <name type="scientific">Sulfurimonas crateris</name>
    <dbReference type="NCBI Taxonomy" id="2574727"/>
    <lineage>
        <taxon>Bacteria</taxon>
        <taxon>Pseudomonadati</taxon>
        <taxon>Campylobacterota</taxon>
        <taxon>Epsilonproteobacteria</taxon>
        <taxon>Campylobacterales</taxon>
        <taxon>Sulfurimonadaceae</taxon>
        <taxon>Sulfurimonas</taxon>
    </lineage>
</organism>
<comment type="caution">
    <text evidence="2">The sequence shown here is derived from an EMBL/GenBank/DDBJ whole genome shotgun (WGS) entry which is preliminary data.</text>
</comment>
<evidence type="ECO:0000256" key="1">
    <source>
        <dbReference type="SAM" id="Phobius"/>
    </source>
</evidence>
<protein>
    <submittedName>
        <fullName evidence="2">Uncharacterized protein</fullName>
    </submittedName>
</protein>
<proteinExistence type="predicted"/>
<evidence type="ECO:0000313" key="3">
    <source>
        <dbReference type="Proteomes" id="UP000309561"/>
    </source>
</evidence>
<feature type="transmembrane region" description="Helical" evidence="1">
    <location>
        <begin position="12"/>
        <end position="33"/>
    </location>
</feature>
<sequence>MNKISIKARLLFLTAIPLVAICILSAIILIRVFEQKSSLETTQERILEVESLAKAIHYMQIERGLSVGHAASGGKSKRCDSSYTREG</sequence>